<reference evidence="1 2" key="1">
    <citation type="submission" date="2017-04" db="EMBL/GenBank/DDBJ databases">
        <authorList>
            <person name="Afonso C.L."/>
            <person name="Miller P.J."/>
            <person name="Scott M.A."/>
            <person name="Spackman E."/>
            <person name="Goraichik I."/>
            <person name="Dimitrov K.M."/>
            <person name="Suarez D.L."/>
            <person name="Swayne D.E."/>
        </authorList>
    </citation>
    <scope>NUCLEOTIDE SEQUENCE [LARGE SCALE GENOMIC DNA]</scope>
    <source>
        <strain evidence="1 2">DSM 12555</strain>
    </source>
</reference>
<protein>
    <submittedName>
        <fullName evidence="1">Uncharacterized protein</fullName>
    </submittedName>
</protein>
<evidence type="ECO:0000313" key="2">
    <source>
        <dbReference type="Proteomes" id="UP000192468"/>
    </source>
</evidence>
<accession>A0A1W1Y0G6</accession>
<dbReference type="Proteomes" id="UP000192468">
    <property type="component" value="Unassembled WGS sequence"/>
</dbReference>
<sequence length="60" mass="6730">MRIVSEYIKGGTRASIAETIHAGKTIYIAVTSSSSKIFKSLNIAERFMLKFKYEKVTVSK</sequence>
<proteinExistence type="predicted"/>
<dbReference type="OrthoDB" id="9897358at2"/>
<evidence type="ECO:0000313" key="1">
    <source>
        <dbReference type="EMBL" id="SMC29281.1"/>
    </source>
</evidence>
<keyword evidence="2" id="KW-1185">Reference proteome</keyword>
<dbReference type="RefSeq" id="WP_084117803.1">
    <property type="nucleotide sequence ID" value="NZ_FWXH01000040.1"/>
</dbReference>
<organism evidence="1 2">
    <name type="scientific">Clostridium acidisoli DSM 12555</name>
    <dbReference type="NCBI Taxonomy" id="1121291"/>
    <lineage>
        <taxon>Bacteria</taxon>
        <taxon>Bacillati</taxon>
        <taxon>Bacillota</taxon>
        <taxon>Clostridia</taxon>
        <taxon>Eubacteriales</taxon>
        <taxon>Clostridiaceae</taxon>
        <taxon>Clostridium</taxon>
    </lineage>
</organism>
<name>A0A1W1Y0G6_9CLOT</name>
<gene>
    <name evidence="1" type="ORF">SAMN02745134_03832</name>
</gene>
<dbReference type="EMBL" id="FWXH01000040">
    <property type="protein sequence ID" value="SMC29281.1"/>
    <property type="molecule type" value="Genomic_DNA"/>
</dbReference>
<dbReference type="AlphaFoldDB" id="A0A1W1Y0G6"/>